<accession>A0A975B4T7</accession>
<dbReference type="Proteomes" id="UP000663720">
    <property type="component" value="Chromosome"/>
</dbReference>
<feature type="domain" description="Peptidase S26" evidence="2">
    <location>
        <begin position="39"/>
        <end position="192"/>
    </location>
</feature>
<keyword evidence="4" id="KW-1185">Reference proteome</keyword>
<dbReference type="InterPro" id="IPR036286">
    <property type="entry name" value="LexA/Signal_pep-like_sf"/>
</dbReference>
<organism evidence="3 4">
    <name type="scientific">Desulfonema limicola</name>
    <dbReference type="NCBI Taxonomy" id="45656"/>
    <lineage>
        <taxon>Bacteria</taxon>
        <taxon>Pseudomonadati</taxon>
        <taxon>Thermodesulfobacteriota</taxon>
        <taxon>Desulfobacteria</taxon>
        <taxon>Desulfobacterales</taxon>
        <taxon>Desulfococcaceae</taxon>
        <taxon>Desulfonema</taxon>
    </lineage>
</organism>
<reference evidence="3" key="1">
    <citation type="journal article" date="2021" name="Microb. Physiol.">
        <title>Proteogenomic Insights into the Physiology of Marine, Sulfate-Reducing, Filamentous Desulfonema limicola and Desulfonema magnum.</title>
        <authorList>
            <person name="Schnaars V."/>
            <person name="Wohlbrand L."/>
            <person name="Scheve S."/>
            <person name="Hinrichs C."/>
            <person name="Reinhardt R."/>
            <person name="Rabus R."/>
        </authorList>
    </citation>
    <scope>NUCLEOTIDE SEQUENCE</scope>
    <source>
        <strain evidence="3">5ac10</strain>
    </source>
</reference>
<dbReference type="Gene3D" id="2.10.109.10">
    <property type="entry name" value="Umud Fragment, subunit A"/>
    <property type="match status" value="1"/>
</dbReference>
<keyword evidence="1" id="KW-1133">Transmembrane helix</keyword>
<dbReference type="KEGG" id="dli:dnl_10500"/>
<feature type="transmembrane region" description="Helical" evidence="1">
    <location>
        <begin position="40"/>
        <end position="65"/>
    </location>
</feature>
<dbReference type="GO" id="GO:0006465">
    <property type="term" value="P:signal peptide processing"/>
    <property type="evidence" value="ECO:0007669"/>
    <property type="project" value="InterPro"/>
</dbReference>
<dbReference type="Pfam" id="PF10502">
    <property type="entry name" value="Peptidase_S26"/>
    <property type="match status" value="1"/>
</dbReference>
<name>A0A975B4T7_9BACT</name>
<evidence type="ECO:0000313" key="3">
    <source>
        <dbReference type="EMBL" id="QTA78811.1"/>
    </source>
</evidence>
<dbReference type="InterPro" id="IPR019533">
    <property type="entry name" value="Peptidase_S26"/>
</dbReference>
<dbReference type="EMBL" id="CP061799">
    <property type="protein sequence ID" value="QTA78811.1"/>
    <property type="molecule type" value="Genomic_DNA"/>
</dbReference>
<dbReference type="AlphaFoldDB" id="A0A975B4T7"/>
<dbReference type="CDD" id="cd06530">
    <property type="entry name" value="S26_SPase_I"/>
    <property type="match status" value="1"/>
</dbReference>
<keyword evidence="1" id="KW-0812">Transmembrane</keyword>
<evidence type="ECO:0000313" key="4">
    <source>
        <dbReference type="Proteomes" id="UP000663720"/>
    </source>
</evidence>
<dbReference type="SUPFAM" id="SSF51306">
    <property type="entry name" value="LexA/Signal peptidase"/>
    <property type="match status" value="1"/>
</dbReference>
<proteinExistence type="predicted"/>
<keyword evidence="1" id="KW-0472">Membrane</keyword>
<evidence type="ECO:0000256" key="1">
    <source>
        <dbReference type="SAM" id="Phobius"/>
    </source>
</evidence>
<dbReference type="RefSeq" id="WP_207690629.1">
    <property type="nucleotide sequence ID" value="NZ_CP061799.1"/>
</dbReference>
<protein>
    <submittedName>
        <fullName evidence="3">Signal peptidase S26 domain-containing protein</fullName>
    </submittedName>
</protein>
<sequence>MKNKIVKFFKTNLREYFTLETLKNNFSPGALKKRFSLKKLIISLLIPAFLAGMYALSPIGFGAALDTKSVNCQAFLYHKKPYPHPPVKDDYVLFRFKEGDLSPEYYDVFKDMRLIKKVGCAPGSFLECQFNTCRCDGMTIVNSIAEKFSSQVWTYSGVIPPGQIFLIGDHDSSYDGRYWGLVPEANLVGVVNKCLMKRKPE</sequence>
<dbReference type="GO" id="GO:0004252">
    <property type="term" value="F:serine-type endopeptidase activity"/>
    <property type="evidence" value="ECO:0007669"/>
    <property type="project" value="InterPro"/>
</dbReference>
<evidence type="ECO:0000259" key="2">
    <source>
        <dbReference type="Pfam" id="PF10502"/>
    </source>
</evidence>
<gene>
    <name evidence="3" type="ORF">dnl_10500</name>
</gene>